<dbReference type="RefSeq" id="WP_152803520.1">
    <property type="nucleotide sequence ID" value="NZ_WHNX01000010.1"/>
</dbReference>
<dbReference type="InterPro" id="IPR050622">
    <property type="entry name" value="CPA3_antiporter_subunitB"/>
</dbReference>
<dbReference type="PANTHER" id="PTHR33932">
    <property type="entry name" value="NA(+)/H(+) ANTIPORTER SUBUNIT B"/>
    <property type="match status" value="1"/>
</dbReference>
<evidence type="ECO:0000259" key="8">
    <source>
        <dbReference type="Pfam" id="PF04039"/>
    </source>
</evidence>
<keyword evidence="6 7" id="KW-0472">Membrane</keyword>
<dbReference type="GO" id="GO:0005886">
    <property type="term" value="C:plasma membrane"/>
    <property type="evidence" value="ECO:0007669"/>
    <property type="project" value="UniProtKB-SubCell"/>
</dbReference>
<proteinExistence type="inferred from homology"/>
<sequence>MNNNSEIIARITGLLYPFIIIFGVYIILNGHITPGGGFQGGAVLASVFISRYLVYPFEDIKIKSLQLAEKLLFFSIIMIPILFLFTGFNYSAGQANSYYLIGMNLLIGFKVCFGLTIIFFRFVFYEGEK</sequence>
<evidence type="ECO:0000256" key="4">
    <source>
        <dbReference type="ARBA" id="ARBA00022692"/>
    </source>
</evidence>
<evidence type="ECO:0000313" key="10">
    <source>
        <dbReference type="Proteomes" id="UP000440004"/>
    </source>
</evidence>
<evidence type="ECO:0000256" key="2">
    <source>
        <dbReference type="ARBA" id="ARBA00009425"/>
    </source>
</evidence>
<feature type="transmembrane region" description="Helical" evidence="7">
    <location>
        <begin position="7"/>
        <end position="28"/>
    </location>
</feature>
<feature type="transmembrane region" description="Helical" evidence="7">
    <location>
        <begin position="34"/>
        <end position="55"/>
    </location>
</feature>
<evidence type="ECO:0000256" key="1">
    <source>
        <dbReference type="ARBA" id="ARBA00004651"/>
    </source>
</evidence>
<comment type="subcellular location">
    <subcellularLocation>
        <location evidence="1">Cell membrane</location>
        <topology evidence="1">Multi-pass membrane protein</topology>
    </subcellularLocation>
</comment>
<dbReference type="Proteomes" id="UP000440004">
    <property type="component" value="Unassembled WGS sequence"/>
</dbReference>
<name>A0A6A7K8V0_9FIRM</name>
<evidence type="ECO:0000256" key="6">
    <source>
        <dbReference type="ARBA" id="ARBA00023136"/>
    </source>
</evidence>
<dbReference type="Pfam" id="PF04039">
    <property type="entry name" value="MnhB"/>
    <property type="match status" value="1"/>
</dbReference>
<keyword evidence="3" id="KW-1003">Cell membrane</keyword>
<evidence type="ECO:0000256" key="7">
    <source>
        <dbReference type="SAM" id="Phobius"/>
    </source>
</evidence>
<dbReference type="EMBL" id="WHNX01000010">
    <property type="protein sequence ID" value="MPW25751.1"/>
    <property type="molecule type" value="Genomic_DNA"/>
</dbReference>
<feature type="domain" description="Na+/H+ antiporter MnhB subunit-related protein" evidence="8">
    <location>
        <begin position="7"/>
        <end position="115"/>
    </location>
</feature>
<dbReference type="AlphaFoldDB" id="A0A6A7K8V0"/>
<evidence type="ECO:0000256" key="3">
    <source>
        <dbReference type="ARBA" id="ARBA00022475"/>
    </source>
</evidence>
<evidence type="ECO:0000313" key="9">
    <source>
        <dbReference type="EMBL" id="MPW25751.1"/>
    </source>
</evidence>
<dbReference type="InterPro" id="IPR007182">
    <property type="entry name" value="MnhB"/>
</dbReference>
<gene>
    <name evidence="9" type="ORF">GC105_08105</name>
</gene>
<keyword evidence="10" id="KW-1185">Reference proteome</keyword>
<feature type="transmembrane region" description="Helical" evidence="7">
    <location>
        <begin position="98"/>
        <end position="124"/>
    </location>
</feature>
<dbReference type="PANTHER" id="PTHR33932:SF4">
    <property type="entry name" value="NA(+)_H(+) ANTIPORTER SUBUNIT B"/>
    <property type="match status" value="1"/>
</dbReference>
<organism evidence="9 10">
    <name type="scientific">Alkalibaculum sporogenes</name>
    <dbReference type="NCBI Taxonomy" id="2655001"/>
    <lineage>
        <taxon>Bacteria</taxon>
        <taxon>Bacillati</taxon>
        <taxon>Bacillota</taxon>
        <taxon>Clostridia</taxon>
        <taxon>Eubacteriales</taxon>
        <taxon>Eubacteriaceae</taxon>
        <taxon>Alkalibaculum</taxon>
    </lineage>
</organism>
<accession>A0A6A7K8V0</accession>
<keyword evidence="4 7" id="KW-0812">Transmembrane</keyword>
<evidence type="ECO:0000256" key="5">
    <source>
        <dbReference type="ARBA" id="ARBA00022989"/>
    </source>
</evidence>
<protein>
    <submittedName>
        <fullName evidence="9">Sodium:proton antiporter</fullName>
    </submittedName>
</protein>
<keyword evidence="5 7" id="KW-1133">Transmembrane helix</keyword>
<feature type="transmembrane region" description="Helical" evidence="7">
    <location>
        <begin position="71"/>
        <end position="92"/>
    </location>
</feature>
<reference evidence="9 10" key="1">
    <citation type="submission" date="2019-10" db="EMBL/GenBank/DDBJ databases">
        <title>Alkalibaculum tamaniensis sp.nov., a new alkaliphilic acetogen, isolated on methoxylated aromatics from a mud volcano.</title>
        <authorList>
            <person name="Khomyakova M.A."/>
            <person name="Merkel A.Y."/>
            <person name="Bonch-Osmolovskaya E.A."/>
            <person name="Slobodkin A.I."/>
        </authorList>
    </citation>
    <scope>NUCLEOTIDE SEQUENCE [LARGE SCALE GENOMIC DNA]</scope>
    <source>
        <strain evidence="9 10">M08DMB</strain>
    </source>
</reference>
<comment type="similarity">
    <text evidence="2">Belongs to the CPA3 antiporters (TC 2.A.63) subunit B family.</text>
</comment>
<comment type="caution">
    <text evidence="9">The sequence shown here is derived from an EMBL/GenBank/DDBJ whole genome shotgun (WGS) entry which is preliminary data.</text>
</comment>